<dbReference type="InterPro" id="IPR003203">
    <property type="entry name" value="CobU/CobP"/>
</dbReference>
<name>A0A346XYI3_9ACTN</name>
<dbReference type="GO" id="GO:0009236">
    <property type="term" value="P:cobalamin biosynthetic process"/>
    <property type="evidence" value="ECO:0007669"/>
    <property type="project" value="UniProtKB-UniPathway"/>
</dbReference>
<keyword evidence="2" id="KW-0663">Pyridoxal phosphate</keyword>
<dbReference type="Proteomes" id="UP000264006">
    <property type="component" value="Chromosome"/>
</dbReference>
<dbReference type="AlphaFoldDB" id="A0A346XYI3"/>
<keyword evidence="4" id="KW-0808">Transferase</keyword>
<feature type="domain" description="Aminotransferase class I/classII large" evidence="3">
    <location>
        <begin position="261"/>
        <end position="545"/>
    </location>
</feature>
<gene>
    <name evidence="4" type="ORF">DVS28_a2600</name>
</gene>
<dbReference type="KEGG" id="euz:DVS28_a2600"/>
<dbReference type="GO" id="GO:0043752">
    <property type="term" value="F:adenosylcobinamide kinase activity"/>
    <property type="evidence" value="ECO:0007669"/>
    <property type="project" value="InterPro"/>
</dbReference>
<keyword evidence="4" id="KW-0548">Nucleotidyltransferase</keyword>
<dbReference type="GO" id="GO:0016779">
    <property type="term" value="F:nucleotidyltransferase activity"/>
    <property type="evidence" value="ECO:0007669"/>
    <property type="project" value="UniProtKB-KW"/>
</dbReference>
<dbReference type="InterPro" id="IPR015424">
    <property type="entry name" value="PyrdxlP-dep_Trfase"/>
</dbReference>
<dbReference type="PANTHER" id="PTHR42885">
    <property type="entry name" value="HISTIDINOL-PHOSPHATE AMINOTRANSFERASE-RELATED"/>
    <property type="match status" value="1"/>
</dbReference>
<dbReference type="Pfam" id="PF02283">
    <property type="entry name" value="CobU"/>
    <property type="match status" value="1"/>
</dbReference>
<dbReference type="GO" id="GO:0030170">
    <property type="term" value="F:pyridoxal phosphate binding"/>
    <property type="evidence" value="ECO:0007669"/>
    <property type="project" value="InterPro"/>
</dbReference>
<protein>
    <submittedName>
        <fullName evidence="4">Adenosylcobinamide-phosphate guanylyltransferase</fullName>
    </submittedName>
</protein>
<dbReference type="EMBL" id="CP031165">
    <property type="protein sequence ID" value="AXV07280.1"/>
    <property type="molecule type" value="Genomic_DNA"/>
</dbReference>
<dbReference type="Gene3D" id="3.90.1150.10">
    <property type="entry name" value="Aspartate Aminotransferase, domain 1"/>
    <property type="match status" value="1"/>
</dbReference>
<proteinExistence type="predicted"/>
<dbReference type="InterPro" id="IPR027417">
    <property type="entry name" value="P-loop_NTPase"/>
</dbReference>
<evidence type="ECO:0000256" key="2">
    <source>
        <dbReference type="ARBA" id="ARBA00022898"/>
    </source>
</evidence>
<dbReference type="SUPFAM" id="SSF52540">
    <property type="entry name" value="P-loop containing nucleoside triphosphate hydrolases"/>
    <property type="match status" value="1"/>
</dbReference>
<dbReference type="CDD" id="cd00544">
    <property type="entry name" value="CobU"/>
    <property type="match status" value="1"/>
</dbReference>
<dbReference type="Gene3D" id="3.40.50.300">
    <property type="entry name" value="P-loop containing nucleotide triphosphate hydrolases"/>
    <property type="match status" value="1"/>
</dbReference>
<dbReference type="RefSeq" id="WP_114591794.1">
    <property type="nucleotide sequence ID" value="NZ_CP031165.1"/>
</dbReference>
<keyword evidence="5" id="KW-1185">Reference proteome</keyword>
<accession>A0A346XYI3</accession>
<dbReference type="UniPathway" id="UPA00148">
    <property type="reaction ID" value="UER00236"/>
</dbReference>
<dbReference type="InterPro" id="IPR015421">
    <property type="entry name" value="PyrdxlP-dep_Trfase_major"/>
</dbReference>
<comment type="cofactor">
    <cofactor evidence="1">
        <name>pyridoxal 5'-phosphate</name>
        <dbReference type="ChEBI" id="CHEBI:597326"/>
    </cofactor>
</comment>
<evidence type="ECO:0000256" key="1">
    <source>
        <dbReference type="ARBA" id="ARBA00001933"/>
    </source>
</evidence>
<dbReference type="CDD" id="cd00609">
    <property type="entry name" value="AAT_like"/>
    <property type="match status" value="1"/>
</dbReference>
<dbReference type="OrthoDB" id="9764035at2"/>
<reference evidence="4 5" key="1">
    <citation type="submission" date="2018-09" db="EMBL/GenBank/DDBJ databases">
        <title>Complete genome sequence of Euzebya sp. DY32-46 isolated from seawater of Pacific Ocean.</title>
        <authorList>
            <person name="Xu L."/>
            <person name="Wu Y.-H."/>
            <person name="Xu X.-W."/>
        </authorList>
    </citation>
    <scope>NUCLEOTIDE SEQUENCE [LARGE SCALE GENOMIC DNA]</scope>
    <source>
        <strain evidence="4 5">DY32-46</strain>
    </source>
</reference>
<dbReference type="GO" id="GO:0000166">
    <property type="term" value="F:nucleotide binding"/>
    <property type="evidence" value="ECO:0007669"/>
    <property type="project" value="InterPro"/>
</dbReference>
<dbReference type="SUPFAM" id="SSF53383">
    <property type="entry name" value="PLP-dependent transferases"/>
    <property type="match status" value="1"/>
</dbReference>
<dbReference type="PANTHER" id="PTHR42885:SF1">
    <property type="entry name" value="THREONINE-PHOSPHATE DECARBOXYLASE"/>
    <property type="match status" value="1"/>
</dbReference>
<dbReference type="InterPro" id="IPR015422">
    <property type="entry name" value="PyrdxlP-dep_Trfase_small"/>
</dbReference>
<evidence type="ECO:0000313" key="4">
    <source>
        <dbReference type="EMBL" id="AXV07280.1"/>
    </source>
</evidence>
<evidence type="ECO:0000313" key="5">
    <source>
        <dbReference type="Proteomes" id="UP000264006"/>
    </source>
</evidence>
<dbReference type="Pfam" id="PF00155">
    <property type="entry name" value="Aminotran_1_2"/>
    <property type="match status" value="1"/>
</dbReference>
<sequence>MTAELILVIGGTRSGKSVVAERLAAEPGDTVTYVATGTVTDPEMDHRVAAHRARRPSTWTTVETADVAAAIAEASGTVLVDSVGTWVQARMDAEDLWEDGDLDGVVSEAGSWADGATGRVVVVAEQVGGGVVATGRGTRRWIDTVGALTQTLSAVADRVVLVVAGRMVDLPAAPVDPPVGPEAAEPGADGVVPPHGDVVAPHSDNAGDDAGVGAPAGERMLAAHGDTMVPEGALDFAVNVWGDRPPAHIRRALGDAAVGRYPNLDETRDVVAGHTGLTRDHVVLLAGAAEAFWLVPHALRPTHAAIVHPTFTAPEAALRACDVRITRVPRDAANGWALRPDRVPDDADLVVVGNPNNPTGTLDEPSAIVSLCRPGRIVLVDEAFMDFVTDNRSSLTGRVDMPGLVVVRSVTKLWAVPGVRAGWLVADPSIAERLRAHQQPWPVSTAALGVISASLSEESWRLDTAAGIARRRTAMVRRLERIPGVTVHDGAANFVLVEVDGGPAVHRALLARGIAVRPSTFPLLPPRCLRVAVRDAAATEQLAQTLEEIL</sequence>
<dbReference type="InterPro" id="IPR004839">
    <property type="entry name" value="Aminotransferase_I/II_large"/>
</dbReference>
<evidence type="ECO:0000259" key="3">
    <source>
        <dbReference type="Pfam" id="PF00155"/>
    </source>
</evidence>
<organism evidence="4 5">
    <name type="scientific">Euzebya pacifica</name>
    <dbReference type="NCBI Taxonomy" id="1608957"/>
    <lineage>
        <taxon>Bacteria</taxon>
        <taxon>Bacillati</taxon>
        <taxon>Actinomycetota</taxon>
        <taxon>Nitriliruptoria</taxon>
        <taxon>Euzebyales</taxon>
    </lineage>
</organism>
<dbReference type="Gene3D" id="3.40.640.10">
    <property type="entry name" value="Type I PLP-dependent aspartate aminotransferase-like (Major domain)"/>
    <property type="match status" value="1"/>
</dbReference>